<reference evidence="3 4" key="2">
    <citation type="journal article" date="2015" name="MBio">
        <title>Genome-Resolved Metagenomic Analysis Reveals Roles for Candidate Phyla and Other Microbial Community Members in Biogeochemical Transformations in Oil Reservoirs.</title>
        <authorList>
            <person name="Hu P."/>
            <person name="Tom L."/>
            <person name="Singh A."/>
            <person name="Thomas B.C."/>
            <person name="Baker B.J."/>
            <person name="Piceno Y.M."/>
            <person name="Andersen G.L."/>
            <person name="Banfield J.F."/>
        </authorList>
    </citation>
    <scope>NUCLEOTIDE SEQUENCE [LARGE SCALE GENOMIC DNA]</scope>
</reference>
<evidence type="ECO:0000313" key="4">
    <source>
        <dbReference type="Proteomes" id="UP000055014"/>
    </source>
</evidence>
<reference evidence="1" key="1">
    <citation type="journal article" date="2015" name="MBio">
        <title>Genome-resolved metagenomic analysis reveals roles for candidate phyla and other microbial community members in biogeochemical transformations in oil reservoirs.</title>
        <authorList>
            <person name="Hu P."/>
            <person name="Tom L."/>
            <person name="Singh A."/>
            <person name="Thomas B.C."/>
            <person name="Baker B.J."/>
            <person name="Piceno Y.M."/>
            <person name="Andersen G.L."/>
            <person name="Banfield J.F."/>
        </authorList>
    </citation>
    <scope>NUCLEOTIDE SEQUENCE [LARGE SCALE GENOMIC DNA]</scope>
    <source>
        <strain evidence="1">46_47</strain>
        <strain evidence="2">46_70</strain>
    </source>
</reference>
<dbReference type="PATRIC" id="fig|1236046.5.peg.1269"/>
<protein>
    <submittedName>
        <fullName evidence="1">Uncharacterized protein</fullName>
    </submittedName>
</protein>
<dbReference type="EMBL" id="LGGW01000151">
    <property type="protein sequence ID" value="KUK87122.1"/>
    <property type="molecule type" value="Genomic_DNA"/>
</dbReference>
<organism evidence="1 3">
    <name type="scientific">Mesotoga infera</name>
    <dbReference type="NCBI Taxonomy" id="1236046"/>
    <lineage>
        <taxon>Bacteria</taxon>
        <taxon>Thermotogati</taxon>
        <taxon>Thermotogota</taxon>
        <taxon>Thermotogae</taxon>
        <taxon>Kosmotogales</taxon>
        <taxon>Kosmotogaceae</taxon>
        <taxon>Mesotoga</taxon>
    </lineage>
</organism>
<dbReference type="PROSITE" id="PS51257">
    <property type="entry name" value="PROKAR_LIPOPROTEIN"/>
    <property type="match status" value="1"/>
</dbReference>
<evidence type="ECO:0000313" key="2">
    <source>
        <dbReference type="EMBL" id="KUK87122.1"/>
    </source>
</evidence>
<dbReference type="Proteomes" id="UP000055014">
    <property type="component" value="Unassembled WGS sequence"/>
</dbReference>
<evidence type="ECO:0000313" key="1">
    <source>
        <dbReference type="EMBL" id="KUK66613.1"/>
    </source>
</evidence>
<proteinExistence type="predicted"/>
<dbReference type="AlphaFoldDB" id="A0A101GY49"/>
<evidence type="ECO:0000313" key="3">
    <source>
        <dbReference type="Proteomes" id="UP000054260"/>
    </source>
</evidence>
<sequence>MKQTVRKSCIVTFLILTSLMMLLVSSCGEKTAQPEEPISLSREEILALSGIEESEIDFSKVKLDVSGKPQLTVAVYDGEGREIFSKDFPQSEVKGGYVTVAVIKSEVLDALRFLYGVTDSKGSFSAIVQDLPYFQYQNVVVNNADILKISSKGEFRLSSVTFGQERQEIFLRVK</sequence>
<accession>A0A101GY49</accession>
<name>A0A101GY49_9BACT</name>
<gene>
    <name evidence="1" type="ORF">XD86_1137</name>
    <name evidence="2" type="ORF">XE02_1319</name>
</gene>
<dbReference type="EMBL" id="LGGH01000192">
    <property type="protein sequence ID" value="KUK66613.1"/>
    <property type="molecule type" value="Genomic_DNA"/>
</dbReference>
<dbReference type="Proteomes" id="UP000054260">
    <property type="component" value="Unassembled WGS sequence"/>
</dbReference>
<comment type="caution">
    <text evidence="1">The sequence shown here is derived from an EMBL/GenBank/DDBJ whole genome shotgun (WGS) entry which is preliminary data.</text>
</comment>